<evidence type="ECO:0000313" key="1">
    <source>
        <dbReference type="EMBL" id="JAD27910.1"/>
    </source>
</evidence>
<organism evidence="1">
    <name type="scientific">Arundo donax</name>
    <name type="common">Giant reed</name>
    <name type="synonym">Donax arundinaceus</name>
    <dbReference type="NCBI Taxonomy" id="35708"/>
    <lineage>
        <taxon>Eukaryota</taxon>
        <taxon>Viridiplantae</taxon>
        <taxon>Streptophyta</taxon>
        <taxon>Embryophyta</taxon>
        <taxon>Tracheophyta</taxon>
        <taxon>Spermatophyta</taxon>
        <taxon>Magnoliopsida</taxon>
        <taxon>Liliopsida</taxon>
        <taxon>Poales</taxon>
        <taxon>Poaceae</taxon>
        <taxon>PACMAD clade</taxon>
        <taxon>Arundinoideae</taxon>
        <taxon>Arundineae</taxon>
        <taxon>Arundo</taxon>
    </lineage>
</organism>
<dbReference type="EMBL" id="GBRH01269985">
    <property type="protein sequence ID" value="JAD27910.1"/>
    <property type="molecule type" value="Transcribed_RNA"/>
</dbReference>
<name>A0A0A8YTK0_ARUDO</name>
<sequence>MANLGWYNTFSVGIVPTDSAGLLELIARSL</sequence>
<protein>
    <submittedName>
        <fullName evidence="1">Uncharacterized protein</fullName>
    </submittedName>
</protein>
<accession>A0A0A8YTK0</accession>
<dbReference type="AlphaFoldDB" id="A0A0A8YTK0"/>
<reference evidence="1" key="2">
    <citation type="journal article" date="2015" name="Data Brief">
        <title>Shoot transcriptome of the giant reed, Arundo donax.</title>
        <authorList>
            <person name="Barrero R.A."/>
            <person name="Guerrero F.D."/>
            <person name="Moolhuijzen P."/>
            <person name="Goolsby J.A."/>
            <person name="Tidwell J."/>
            <person name="Bellgard S.E."/>
            <person name="Bellgard M.I."/>
        </authorList>
    </citation>
    <scope>NUCLEOTIDE SEQUENCE</scope>
    <source>
        <tissue evidence="1">Shoot tissue taken approximately 20 cm above the soil surface</tissue>
    </source>
</reference>
<reference evidence="1" key="1">
    <citation type="submission" date="2014-09" db="EMBL/GenBank/DDBJ databases">
        <authorList>
            <person name="Magalhaes I.L.F."/>
            <person name="Oliveira U."/>
            <person name="Santos F.R."/>
            <person name="Vidigal T.H.D.A."/>
            <person name="Brescovit A.D."/>
            <person name="Santos A.J."/>
        </authorList>
    </citation>
    <scope>NUCLEOTIDE SEQUENCE</scope>
    <source>
        <tissue evidence="1">Shoot tissue taken approximately 20 cm above the soil surface</tissue>
    </source>
</reference>
<proteinExistence type="predicted"/>